<dbReference type="AlphaFoldDB" id="A0A2V3U411"/>
<organism evidence="1 2">
    <name type="scientific">Chelatococcus asaccharovorans</name>
    <dbReference type="NCBI Taxonomy" id="28210"/>
    <lineage>
        <taxon>Bacteria</taxon>
        <taxon>Pseudomonadati</taxon>
        <taxon>Pseudomonadota</taxon>
        <taxon>Alphaproteobacteria</taxon>
        <taxon>Hyphomicrobiales</taxon>
        <taxon>Chelatococcaceae</taxon>
        <taxon>Chelatococcus</taxon>
    </lineage>
</organism>
<evidence type="ECO:0000313" key="2">
    <source>
        <dbReference type="Proteomes" id="UP000248021"/>
    </source>
</evidence>
<evidence type="ECO:0008006" key="3">
    <source>
        <dbReference type="Google" id="ProtNLM"/>
    </source>
</evidence>
<dbReference type="InterPro" id="IPR029058">
    <property type="entry name" value="AB_hydrolase_fold"/>
</dbReference>
<accession>A0A2V3U411</accession>
<reference evidence="1 2" key="1">
    <citation type="submission" date="2018-05" db="EMBL/GenBank/DDBJ databases">
        <title>Genomic Encyclopedia of Type Strains, Phase IV (KMG-IV): sequencing the most valuable type-strain genomes for metagenomic binning, comparative biology and taxonomic classification.</title>
        <authorList>
            <person name="Goeker M."/>
        </authorList>
    </citation>
    <scope>NUCLEOTIDE SEQUENCE [LARGE SCALE GENOMIC DNA]</scope>
    <source>
        <strain evidence="1 2">DSM 6462</strain>
    </source>
</reference>
<dbReference type="RefSeq" id="WP_110375880.1">
    <property type="nucleotide sequence ID" value="NZ_JAHBRY010000001.1"/>
</dbReference>
<dbReference type="SUPFAM" id="SSF53474">
    <property type="entry name" value="alpha/beta-Hydrolases"/>
    <property type="match status" value="1"/>
</dbReference>
<proteinExistence type="predicted"/>
<dbReference type="OrthoDB" id="9780765at2"/>
<name>A0A2V3U411_9HYPH</name>
<dbReference type="Proteomes" id="UP000248021">
    <property type="component" value="Unassembled WGS sequence"/>
</dbReference>
<dbReference type="EMBL" id="QJJK01000007">
    <property type="protein sequence ID" value="PXW57287.1"/>
    <property type="molecule type" value="Genomic_DNA"/>
</dbReference>
<gene>
    <name evidence="1" type="ORF">C7450_107328</name>
</gene>
<sequence length="62" mass="6682">MPFVTNHGVQLAYDVSGNGPDLLLIAGTSADRGLWAQFRPALDEKFRTIAFDNRDSGASADD</sequence>
<evidence type="ECO:0000313" key="1">
    <source>
        <dbReference type="EMBL" id="PXW57287.1"/>
    </source>
</evidence>
<comment type="caution">
    <text evidence="1">The sequence shown here is derived from an EMBL/GenBank/DDBJ whole genome shotgun (WGS) entry which is preliminary data.</text>
</comment>
<protein>
    <recommendedName>
        <fullName evidence="3">Alpha/beta hydrolase family protein</fullName>
    </recommendedName>
</protein>
<keyword evidence="2" id="KW-1185">Reference proteome</keyword>
<dbReference type="Gene3D" id="3.40.50.1820">
    <property type="entry name" value="alpha/beta hydrolase"/>
    <property type="match status" value="1"/>
</dbReference>